<dbReference type="InterPro" id="IPR003439">
    <property type="entry name" value="ABC_transporter-like_ATP-bd"/>
</dbReference>
<evidence type="ECO:0000256" key="2">
    <source>
        <dbReference type="ARBA" id="ARBA00022741"/>
    </source>
</evidence>
<dbReference type="PANTHER" id="PTHR42794:SF1">
    <property type="entry name" value="HEMIN IMPORT ATP-BINDING PROTEIN HMUV"/>
    <property type="match status" value="1"/>
</dbReference>
<dbReference type="Pfam" id="PF00005">
    <property type="entry name" value="ABC_tran"/>
    <property type="match status" value="1"/>
</dbReference>
<keyword evidence="1" id="KW-0813">Transport</keyword>
<proteinExistence type="predicted"/>
<dbReference type="PANTHER" id="PTHR42794">
    <property type="entry name" value="HEMIN IMPORT ATP-BINDING PROTEIN HMUV"/>
    <property type="match status" value="1"/>
</dbReference>
<dbReference type="SUPFAM" id="SSF52540">
    <property type="entry name" value="P-loop containing nucleoside triphosphate hydrolases"/>
    <property type="match status" value="1"/>
</dbReference>
<dbReference type="FunFam" id="3.40.50.300:FF:000134">
    <property type="entry name" value="Iron-enterobactin ABC transporter ATP-binding protein"/>
    <property type="match status" value="1"/>
</dbReference>
<dbReference type="Proteomes" id="UP000432715">
    <property type="component" value="Unassembled WGS sequence"/>
</dbReference>
<dbReference type="InterPro" id="IPR027417">
    <property type="entry name" value="P-loop_NTPase"/>
</dbReference>
<gene>
    <name evidence="6" type="ORF">F8154_11150</name>
</gene>
<organism evidence="6 7">
    <name type="scientific">Alkaliphilus pronyensis</name>
    <dbReference type="NCBI Taxonomy" id="1482732"/>
    <lineage>
        <taxon>Bacteria</taxon>
        <taxon>Bacillati</taxon>
        <taxon>Bacillota</taxon>
        <taxon>Clostridia</taxon>
        <taxon>Peptostreptococcales</taxon>
        <taxon>Natronincolaceae</taxon>
        <taxon>Alkaliphilus</taxon>
    </lineage>
</organism>
<sequence>MEDVMQKSIKASNITFKYDEATIINNITFQIEKNSFITIIGPNGSGKSTLLKLLASNLKPQGGTIVLNDISLTQYSTKGLAMEMAVVPQDTAISYDFNVMDIVLMGRNPHIKRFSKETHHDLEKVKDAMVATNTWHLRDRSINEISGGERQRAIIAKAIAQESKVILLDEPTSSLDIHHQLEVLELLKSINKKQGVTIIAVLHDINLAARYSEEIILLHKGCLVTMGKTEEVLTVEALKKAYAMEMIIDRNPYTGSIQINPISLIKKSNQPQNKRIHLVCGGGTGKGLIQSLVEGGYVVTIGVVNRGDGDWEMASIYKLQMAEELPFSEIGEGTIEKAHRLADAADIIIMTDLPIGWGNLKNLDILYKQLKKGKKVYAFNNKNKFDYTGGKALKKLQLLKESGLIFIEDKEHMLHVLEASV</sequence>
<dbReference type="GO" id="GO:0016887">
    <property type="term" value="F:ATP hydrolysis activity"/>
    <property type="evidence" value="ECO:0007669"/>
    <property type="project" value="InterPro"/>
</dbReference>
<evidence type="ECO:0000256" key="1">
    <source>
        <dbReference type="ARBA" id="ARBA00022448"/>
    </source>
</evidence>
<feature type="domain" description="ABC transporter" evidence="5">
    <location>
        <begin position="9"/>
        <end position="245"/>
    </location>
</feature>
<evidence type="ECO:0000259" key="5">
    <source>
        <dbReference type="PROSITE" id="PS50893"/>
    </source>
</evidence>
<dbReference type="CDD" id="cd03214">
    <property type="entry name" value="ABC_Iron-Siderophores_B12_Hemin"/>
    <property type="match status" value="1"/>
</dbReference>
<dbReference type="PROSITE" id="PS50893">
    <property type="entry name" value="ABC_TRANSPORTER_2"/>
    <property type="match status" value="1"/>
</dbReference>
<evidence type="ECO:0000313" key="6">
    <source>
        <dbReference type="EMBL" id="KAB3532899.1"/>
    </source>
</evidence>
<keyword evidence="7" id="KW-1185">Reference proteome</keyword>
<dbReference type="InterPro" id="IPR017871">
    <property type="entry name" value="ABC_transporter-like_CS"/>
</dbReference>
<dbReference type="InterPro" id="IPR003593">
    <property type="entry name" value="AAA+_ATPase"/>
</dbReference>
<keyword evidence="3 6" id="KW-0067">ATP-binding</keyword>
<comment type="caution">
    <text evidence="6">The sequence shown here is derived from an EMBL/GenBank/DDBJ whole genome shotgun (WGS) entry which is preliminary data.</text>
</comment>
<reference evidence="6 7" key="1">
    <citation type="submission" date="2019-10" db="EMBL/GenBank/DDBJ databases">
        <title>Alkaliphilus serpentinus sp. nov. and Alkaliphilus pronyensis sp. nov., two novel anaerobic alkaliphilic species isolated from the serpentinized-hosted hydrothermal field of the Prony Bay (New Caledonia).</title>
        <authorList>
            <person name="Postec A."/>
        </authorList>
    </citation>
    <scope>NUCLEOTIDE SEQUENCE [LARGE SCALE GENOMIC DNA]</scope>
    <source>
        <strain evidence="6 7">LacV</strain>
    </source>
</reference>
<keyword evidence="2" id="KW-0547">Nucleotide-binding</keyword>
<keyword evidence="4" id="KW-1278">Translocase</keyword>
<name>A0A6I0F3A1_9FIRM</name>
<dbReference type="SMART" id="SM00382">
    <property type="entry name" value="AAA"/>
    <property type="match status" value="1"/>
</dbReference>
<dbReference type="PROSITE" id="PS00211">
    <property type="entry name" value="ABC_TRANSPORTER_1"/>
    <property type="match status" value="1"/>
</dbReference>
<dbReference type="AlphaFoldDB" id="A0A6I0F3A1"/>
<dbReference type="OrthoDB" id="9799337at2"/>
<protein>
    <submittedName>
        <fullName evidence="6">ABC transporter ATP-binding protein</fullName>
    </submittedName>
</protein>
<dbReference type="GO" id="GO:0005524">
    <property type="term" value="F:ATP binding"/>
    <property type="evidence" value="ECO:0007669"/>
    <property type="project" value="UniProtKB-KW"/>
</dbReference>
<evidence type="ECO:0000256" key="3">
    <source>
        <dbReference type="ARBA" id="ARBA00022840"/>
    </source>
</evidence>
<dbReference type="EMBL" id="WBZC01000044">
    <property type="protein sequence ID" value="KAB3532899.1"/>
    <property type="molecule type" value="Genomic_DNA"/>
</dbReference>
<dbReference type="Gene3D" id="3.40.50.300">
    <property type="entry name" value="P-loop containing nucleotide triphosphate hydrolases"/>
    <property type="match status" value="1"/>
</dbReference>
<accession>A0A6I0F3A1</accession>
<evidence type="ECO:0000313" key="7">
    <source>
        <dbReference type="Proteomes" id="UP000432715"/>
    </source>
</evidence>
<evidence type="ECO:0000256" key="4">
    <source>
        <dbReference type="ARBA" id="ARBA00022967"/>
    </source>
</evidence>